<dbReference type="Proteomes" id="UP000298416">
    <property type="component" value="Unassembled WGS sequence"/>
</dbReference>
<dbReference type="SMART" id="SM00724">
    <property type="entry name" value="TLC"/>
    <property type="match status" value="1"/>
</dbReference>
<feature type="transmembrane region" description="Helical" evidence="6">
    <location>
        <begin position="129"/>
        <end position="147"/>
    </location>
</feature>
<evidence type="ECO:0000256" key="4">
    <source>
        <dbReference type="ARBA" id="ARBA00023136"/>
    </source>
</evidence>
<comment type="caution">
    <text evidence="8">The sequence shown here is derived from an EMBL/GenBank/DDBJ whole genome shotgun (WGS) entry which is preliminary data.</text>
</comment>
<reference evidence="8" key="2">
    <citation type="submission" date="2020-08" db="EMBL/GenBank/DDBJ databases">
        <title>Plant Genome Project.</title>
        <authorList>
            <person name="Zhang R.-G."/>
        </authorList>
    </citation>
    <scope>NUCLEOTIDE SEQUENCE</scope>
    <source>
        <strain evidence="8">Huo1</strain>
        <tissue evidence="8">Leaf</tissue>
    </source>
</reference>
<keyword evidence="3 6" id="KW-1133">Transmembrane helix</keyword>
<gene>
    <name evidence="8" type="ORF">SASPL_141428</name>
</gene>
<dbReference type="InterPro" id="IPR006634">
    <property type="entry name" value="TLC-dom"/>
</dbReference>
<feature type="transmembrane region" description="Helical" evidence="6">
    <location>
        <begin position="207"/>
        <end position="227"/>
    </location>
</feature>
<keyword evidence="2 5" id="KW-0812">Transmembrane</keyword>
<dbReference type="PROSITE" id="PS50922">
    <property type="entry name" value="TLC"/>
    <property type="match status" value="1"/>
</dbReference>
<feature type="transmembrane region" description="Helical" evidence="6">
    <location>
        <begin position="23"/>
        <end position="40"/>
    </location>
</feature>
<dbReference type="EMBL" id="PNBA02000015">
    <property type="protein sequence ID" value="KAG6399942.1"/>
    <property type="molecule type" value="Genomic_DNA"/>
</dbReference>
<accession>A0A8X8ZCB3</accession>
<dbReference type="GO" id="GO:0050291">
    <property type="term" value="F:sphingosine N-acyltransferase activity"/>
    <property type="evidence" value="ECO:0007669"/>
    <property type="project" value="InterPro"/>
</dbReference>
<evidence type="ECO:0000313" key="9">
    <source>
        <dbReference type="Proteomes" id="UP000298416"/>
    </source>
</evidence>
<dbReference type="GO" id="GO:0046513">
    <property type="term" value="P:ceramide biosynthetic process"/>
    <property type="evidence" value="ECO:0007669"/>
    <property type="project" value="InterPro"/>
</dbReference>
<evidence type="ECO:0000256" key="1">
    <source>
        <dbReference type="ARBA" id="ARBA00004477"/>
    </source>
</evidence>
<feature type="transmembrane region" description="Helical" evidence="6">
    <location>
        <begin position="255"/>
        <end position="277"/>
    </location>
</feature>
<dbReference type="PANTHER" id="PTHR12560">
    <property type="entry name" value="LONGEVITY ASSURANCE FACTOR 1 LAG1"/>
    <property type="match status" value="1"/>
</dbReference>
<dbReference type="PANTHER" id="PTHR12560:SF49">
    <property type="entry name" value="CERAMIDE SYNTHASE 1 LOH3"/>
    <property type="match status" value="1"/>
</dbReference>
<dbReference type="InterPro" id="IPR016439">
    <property type="entry name" value="Lag1/Lac1-like"/>
</dbReference>
<dbReference type="AlphaFoldDB" id="A0A8X8ZCB3"/>
<keyword evidence="9" id="KW-1185">Reference proteome</keyword>
<evidence type="ECO:0000256" key="6">
    <source>
        <dbReference type="SAM" id="Phobius"/>
    </source>
</evidence>
<organism evidence="8">
    <name type="scientific">Salvia splendens</name>
    <name type="common">Scarlet sage</name>
    <dbReference type="NCBI Taxonomy" id="180675"/>
    <lineage>
        <taxon>Eukaryota</taxon>
        <taxon>Viridiplantae</taxon>
        <taxon>Streptophyta</taxon>
        <taxon>Embryophyta</taxon>
        <taxon>Tracheophyta</taxon>
        <taxon>Spermatophyta</taxon>
        <taxon>Magnoliopsida</taxon>
        <taxon>eudicotyledons</taxon>
        <taxon>Gunneridae</taxon>
        <taxon>Pentapetalae</taxon>
        <taxon>asterids</taxon>
        <taxon>lamiids</taxon>
        <taxon>Lamiales</taxon>
        <taxon>Lamiaceae</taxon>
        <taxon>Nepetoideae</taxon>
        <taxon>Mentheae</taxon>
        <taxon>Salviinae</taxon>
        <taxon>Salvia</taxon>
        <taxon>Salvia subgen. Calosphace</taxon>
        <taxon>core Calosphace</taxon>
    </lineage>
</organism>
<name>A0A8X8ZCB3_SALSN</name>
<evidence type="ECO:0000256" key="2">
    <source>
        <dbReference type="ARBA" id="ARBA00022692"/>
    </source>
</evidence>
<protein>
    <recommendedName>
        <fullName evidence="7">TLC domain-containing protein</fullName>
    </recommendedName>
</protein>
<dbReference type="Pfam" id="PF03798">
    <property type="entry name" value="TRAM_LAG1_CLN8"/>
    <property type="match status" value="1"/>
</dbReference>
<feature type="domain" description="TLC" evidence="7">
    <location>
        <begin position="73"/>
        <end position="287"/>
    </location>
</feature>
<keyword evidence="4 5" id="KW-0472">Membrane</keyword>
<evidence type="ECO:0000256" key="5">
    <source>
        <dbReference type="PROSITE-ProRule" id="PRU00205"/>
    </source>
</evidence>
<evidence type="ECO:0000313" key="8">
    <source>
        <dbReference type="EMBL" id="KAG6399942.1"/>
    </source>
</evidence>
<sequence>MGFLEIASSMDWEHESYPQYEDFIGLPLFAVFFPILRFLLDRFVFEWVGRRLVFGKGMEVVENESNERKKKIRKFKESAWKCVYFLSAEILALSVTYNEPWFTKTKHFWEGPGNQTWPKQKYKLKLKGLYMYTGGFYVYSIFALILWEMRRSDFWVSMGHHVVSSTLIILSYILRFGRVGSMVLALHDATDVFLEIGKMSKYSGAEALASCSFVMFVLLWIILRLIYYPFWILWSTSYELIEYLDKETLRVEGPIYYYVFNTLLFYLLVLHVYWWVLMFRMLVAQIKAGGAVSDDVRSGKLILTTTYPIRRMKIHTRTEVEKVRDRYTMEVGTLFSTASAIARSWLLFLSIDSRIQWEFQFVNGGPTPTSDPPVEAGRVEHMAAPQPSDLVSGLNPTQTHRTFSVAIGIGEAHSIPHSV</sequence>
<evidence type="ECO:0000256" key="3">
    <source>
        <dbReference type="ARBA" id="ARBA00022989"/>
    </source>
</evidence>
<reference evidence="8" key="1">
    <citation type="submission" date="2018-01" db="EMBL/GenBank/DDBJ databases">
        <authorList>
            <person name="Mao J.F."/>
        </authorList>
    </citation>
    <scope>NUCLEOTIDE SEQUENCE</scope>
    <source>
        <strain evidence="8">Huo1</strain>
        <tissue evidence="8">Leaf</tissue>
    </source>
</reference>
<dbReference type="GO" id="GO:0005789">
    <property type="term" value="C:endoplasmic reticulum membrane"/>
    <property type="evidence" value="ECO:0007669"/>
    <property type="project" value="UniProtKB-SubCell"/>
</dbReference>
<evidence type="ECO:0000259" key="7">
    <source>
        <dbReference type="PROSITE" id="PS50922"/>
    </source>
</evidence>
<comment type="subcellular location">
    <subcellularLocation>
        <location evidence="1">Endoplasmic reticulum membrane</location>
        <topology evidence="1">Multi-pass membrane protein</topology>
    </subcellularLocation>
</comment>
<proteinExistence type="predicted"/>